<dbReference type="AlphaFoldDB" id="A0A6P6SBL5"/>
<protein>
    <recommendedName>
        <fullName evidence="1">DUF4283 domain-containing protein</fullName>
    </recommendedName>
</protein>
<dbReference type="InterPro" id="IPR025558">
    <property type="entry name" value="DUF4283"/>
</dbReference>
<proteinExistence type="predicted"/>
<evidence type="ECO:0000313" key="2">
    <source>
        <dbReference type="Proteomes" id="UP001652660"/>
    </source>
</evidence>
<dbReference type="GeneID" id="113689294"/>
<keyword evidence="2" id="KW-1185">Reference proteome</keyword>
<dbReference type="PANTHER" id="PTHR31286:SF179">
    <property type="entry name" value="RNASE H TYPE-1 DOMAIN-CONTAINING PROTEIN"/>
    <property type="match status" value="1"/>
</dbReference>
<dbReference type="PANTHER" id="PTHR31286">
    <property type="entry name" value="GLYCINE-RICH CELL WALL STRUCTURAL PROTEIN 1.8-LIKE"/>
    <property type="match status" value="1"/>
</dbReference>
<gene>
    <name evidence="3" type="primary">LOC113689294</name>
</gene>
<dbReference type="RefSeq" id="XP_027062887.2">
    <property type="nucleotide sequence ID" value="XM_027207086.2"/>
</dbReference>
<organism evidence="2 3">
    <name type="scientific">Coffea arabica</name>
    <name type="common">Arabian coffee</name>
    <dbReference type="NCBI Taxonomy" id="13443"/>
    <lineage>
        <taxon>Eukaryota</taxon>
        <taxon>Viridiplantae</taxon>
        <taxon>Streptophyta</taxon>
        <taxon>Embryophyta</taxon>
        <taxon>Tracheophyta</taxon>
        <taxon>Spermatophyta</taxon>
        <taxon>Magnoliopsida</taxon>
        <taxon>eudicotyledons</taxon>
        <taxon>Gunneridae</taxon>
        <taxon>Pentapetalae</taxon>
        <taxon>asterids</taxon>
        <taxon>lamiids</taxon>
        <taxon>Gentianales</taxon>
        <taxon>Rubiaceae</taxon>
        <taxon>Ixoroideae</taxon>
        <taxon>Gardenieae complex</taxon>
        <taxon>Bertiereae - Coffeeae clade</taxon>
        <taxon>Coffeeae</taxon>
        <taxon>Coffea</taxon>
    </lineage>
</organism>
<dbReference type="OrthoDB" id="786567at2759"/>
<reference evidence="2" key="1">
    <citation type="journal article" date="2025" name="Foods">
        <title>Unveiling the Microbial Signatures of Arabica Coffee Cherries: Insights into Ripeness Specific Diversity, Functional Traits, and Implications for Quality and Safety.</title>
        <authorList>
            <consortium name="RefSeq"/>
            <person name="Tenea G.N."/>
            <person name="Cifuentes V."/>
            <person name="Reyes P."/>
            <person name="Cevallos-Vallejos M."/>
        </authorList>
    </citation>
    <scope>NUCLEOTIDE SEQUENCE [LARGE SCALE GENOMIC DNA]</scope>
</reference>
<evidence type="ECO:0000313" key="3">
    <source>
        <dbReference type="RefSeq" id="XP_027062887.2"/>
    </source>
</evidence>
<sequence>MSAQPSPIPTKPLSSHKGEVAVFFSVEDISKLASPFRLSLVGKFSRGRPKLEDIKKFVRSLDLKDSYMVGHMDARHVLIHCSSESDFHRLWLRGIWYVGKFPMRVFKWSSSFHVNRESSLAPIWFSLPGLPVHFFNKHSLFSVVQAVGEPLFLGAATVNLTRPSIARICVEVDLLHLVPSWVWIGVENSSEGFWQSLEAEYVPQYCTNCWHLGHANSQCQKADLGGPMARVKDTRSAAEVQVGVVGMATLTQHLGDPIPAATHGQVDGPVAHVKDTREGAEVQVGGVGAAPLRGPIAVATHG</sequence>
<dbReference type="InterPro" id="IPR040256">
    <property type="entry name" value="At4g02000-like"/>
</dbReference>
<accession>A0A6P6SBL5</accession>
<evidence type="ECO:0000259" key="1">
    <source>
        <dbReference type="Pfam" id="PF14111"/>
    </source>
</evidence>
<dbReference type="Pfam" id="PF14111">
    <property type="entry name" value="DUF4283"/>
    <property type="match status" value="1"/>
</dbReference>
<name>A0A6P6SBL5_COFAR</name>
<reference evidence="3" key="2">
    <citation type="submission" date="2025-08" db="UniProtKB">
        <authorList>
            <consortium name="RefSeq"/>
        </authorList>
    </citation>
    <scope>IDENTIFICATION</scope>
    <source>
        <tissue evidence="3">Leaves</tissue>
    </source>
</reference>
<feature type="domain" description="DUF4283" evidence="1">
    <location>
        <begin position="36"/>
        <end position="114"/>
    </location>
</feature>
<dbReference type="Proteomes" id="UP001652660">
    <property type="component" value="Chromosome 5c"/>
</dbReference>